<evidence type="ECO:0000313" key="2">
    <source>
        <dbReference type="Proteomes" id="UP000600565"/>
    </source>
</evidence>
<keyword evidence="2" id="KW-1185">Reference proteome</keyword>
<evidence type="ECO:0000313" key="1">
    <source>
        <dbReference type="EMBL" id="MBD8034341.1"/>
    </source>
</evidence>
<gene>
    <name evidence="1" type="ORF">H9632_14815</name>
</gene>
<proteinExistence type="predicted"/>
<comment type="caution">
    <text evidence="1">The sequence shown here is derived from an EMBL/GenBank/DDBJ whole genome shotgun (WGS) entry which is preliminary data.</text>
</comment>
<reference evidence="1 2" key="1">
    <citation type="submission" date="2020-08" db="EMBL/GenBank/DDBJ databases">
        <title>A Genomic Blueprint of the Chicken Gut Microbiome.</title>
        <authorList>
            <person name="Gilroy R."/>
            <person name="Ravi A."/>
            <person name="Getino M."/>
            <person name="Pursley I."/>
            <person name="Horton D.L."/>
            <person name="Alikhan N.-F."/>
            <person name="Baker D."/>
            <person name="Gharbi K."/>
            <person name="Hall N."/>
            <person name="Watson M."/>
            <person name="Adriaenssens E.M."/>
            <person name="Foster-Nyarko E."/>
            <person name="Jarju S."/>
            <person name="Secka A."/>
            <person name="Antonio M."/>
            <person name="Oren A."/>
            <person name="Chaudhuri R."/>
            <person name="La Ragione R.M."/>
            <person name="Hildebrand F."/>
            <person name="Pallen M.J."/>
        </authorList>
    </citation>
    <scope>NUCLEOTIDE SEQUENCE [LARGE SCALE GENOMIC DNA]</scope>
    <source>
        <strain evidence="1 2">Sa1YVA6</strain>
    </source>
</reference>
<sequence>MLLSFDEQLFQQTNGQIGERLEQALEERSLFDKQPPIWGAPMYSDDFLLKQERAEKFCFQLLKYYWGKFNLFFYDSFSKANMNVDMANEKMEQFFAEPQNSKQLFTFLHTQGEVEFDQLIEFIFAKPIRTPSSQTGLTKIYVYKINNCFLVQPIYCEHEKFWQVIGAKKIYSLFLQLPLKKISRPAELMTTFKALLVGQLTVNRVATIVHKLVQKIDFENPKSDELKQLHLLNVRTHFTSGRRHMLKLRKCIYTLQRNWSTGQFALNNKEYTLLGYMLFQEAVFKKDYKNILMQGMYLIEEERLNNHAIELVVEYTDVLSSMNPQPYALVKHYRKNYLEHVFYELIDSIVKEEKFEQGIELLKNYELVTCTAIFELLQSADYEDILHKIEATVQRDIAILVDGSIHKVRESLATWQSEYLNAGSSYHAIAIMSSQHVCNLLKILFYAEEDNLVEKLLAVYKKYLLVPAHFHNLRQFIEHRVMVTR</sequence>
<accession>A0ABR8XQW6</accession>
<name>A0ABR8XQW6_9BACL</name>
<protein>
    <submittedName>
        <fullName evidence="1">Fe-S-cluster redox enzyme</fullName>
    </submittedName>
</protein>
<dbReference type="Proteomes" id="UP000600565">
    <property type="component" value="Unassembled WGS sequence"/>
</dbReference>
<organism evidence="1 2">
    <name type="scientific">Solibacillus merdavium</name>
    <dbReference type="NCBI Taxonomy" id="2762218"/>
    <lineage>
        <taxon>Bacteria</taxon>
        <taxon>Bacillati</taxon>
        <taxon>Bacillota</taxon>
        <taxon>Bacilli</taxon>
        <taxon>Bacillales</taxon>
        <taxon>Caryophanaceae</taxon>
        <taxon>Solibacillus</taxon>
    </lineage>
</organism>
<dbReference type="EMBL" id="JACSPW010000015">
    <property type="protein sequence ID" value="MBD8034341.1"/>
    <property type="molecule type" value="Genomic_DNA"/>
</dbReference>